<sequence length="109" mass="11887">MLERHLRGEPERLQQALSDLEVECGPLAPLRIHQARPFLQIRLALKGHLQEAPLAAFLAEECQRGGAAAALSADALTAWVLAAALRRHQRSPGQSAIRSGLDAARLLKR</sequence>
<dbReference type="AlphaFoldDB" id="A0A3S3XY61"/>
<feature type="region of interest" description="Disordered" evidence="1">
    <location>
        <begin position="90"/>
        <end position="109"/>
    </location>
</feature>
<evidence type="ECO:0000256" key="1">
    <source>
        <dbReference type="SAM" id="MobiDB-lite"/>
    </source>
</evidence>
<gene>
    <name evidence="2" type="ORF">EP867_19720</name>
</gene>
<dbReference type="Proteomes" id="UP000287168">
    <property type="component" value="Unassembled WGS sequence"/>
</dbReference>
<protein>
    <submittedName>
        <fullName evidence="2">Uncharacterized protein</fullName>
    </submittedName>
</protein>
<accession>A0A3S3XY61</accession>
<comment type="caution">
    <text evidence="2">The sequence shown here is derived from an EMBL/GenBank/DDBJ whole genome shotgun (WGS) entry which is preliminary data.</text>
</comment>
<keyword evidence="3" id="KW-1185">Reference proteome</keyword>
<dbReference type="EMBL" id="SBLC01000150">
    <property type="protein sequence ID" value="RWY33492.1"/>
    <property type="molecule type" value="Genomic_DNA"/>
</dbReference>
<evidence type="ECO:0000313" key="3">
    <source>
        <dbReference type="Proteomes" id="UP000287168"/>
    </source>
</evidence>
<proteinExistence type="predicted"/>
<organism evidence="2 3">
    <name type="scientific">Falsigemmobacter intermedius</name>
    <dbReference type="NCBI Taxonomy" id="1553448"/>
    <lineage>
        <taxon>Bacteria</taxon>
        <taxon>Pseudomonadati</taxon>
        <taxon>Pseudomonadota</taxon>
        <taxon>Alphaproteobacteria</taxon>
        <taxon>Rhodobacterales</taxon>
        <taxon>Paracoccaceae</taxon>
        <taxon>Falsigemmobacter</taxon>
    </lineage>
</organism>
<reference evidence="2 3" key="1">
    <citation type="journal article" date="2015" name="Int. J. Syst. Evol. Microbiol.">
        <title>Gemmobacter intermedius sp. nov., isolated from a white stork (Ciconia ciconia).</title>
        <authorList>
            <person name="Kampfer P."/>
            <person name="Jerzak L."/>
            <person name="Wilharm G."/>
            <person name="Golke J."/>
            <person name="Busse H.J."/>
            <person name="Glaeser S.P."/>
        </authorList>
    </citation>
    <scope>NUCLEOTIDE SEQUENCE [LARGE SCALE GENOMIC DNA]</scope>
    <source>
        <strain evidence="2 3">119/4</strain>
    </source>
</reference>
<evidence type="ECO:0000313" key="2">
    <source>
        <dbReference type="EMBL" id="RWY33492.1"/>
    </source>
</evidence>
<name>A0A3S3XY61_9RHOB</name>
<feature type="non-terminal residue" evidence="2">
    <location>
        <position position="109"/>
    </location>
</feature>